<dbReference type="Gene3D" id="3.10.450.40">
    <property type="match status" value="1"/>
</dbReference>
<evidence type="ECO:0000259" key="2">
    <source>
        <dbReference type="Pfam" id="PF03413"/>
    </source>
</evidence>
<dbReference type="RefSeq" id="WP_160754321.1">
    <property type="nucleotide sequence ID" value="NZ_WTYA01000014.1"/>
</dbReference>
<evidence type="ECO:0000313" key="3">
    <source>
        <dbReference type="EMBL" id="MXP30027.1"/>
    </source>
</evidence>
<keyword evidence="4" id="KW-1185">Reference proteome</keyword>
<dbReference type="InterPro" id="IPR025711">
    <property type="entry name" value="PepSY"/>
</dbReference>
<evidence type="ECO:0000256" key="1">
    <source>
        <dbReference type="SAM" id="SignalP"/>
    </source>
</evidence>
<evidence type="ECO:0000313" key="4">
    <source>
        <dbReference type="Proteomes" id="UP000439780"/>
    </source>
</evidence>
<feature type="domain" description="PepSY" evidence="2">
    <location>
        <begin position="33"/>
        <end position="89"/>
    </location>
</feature>
<dbReference type="AlphaFoldDB" id="A0A845AKU1"/>
<dbReference type="EMBL" id="WTYA01000014">
    <property type="protein sequence ID" value="MXP30027.1"/>
    <property type="molecule type" value="Genomic_DNA"/>
</dbReference>
<gene>
    <name evidence="3" type="ORF">GRI58_14550</name>
</gene>
<name>A0A845AKU1_9SPHN</name>
<reference evidence="3 4" key="1">
    <citation type="submission" date="2019-12" db="EMBL/GenBank/DDBJ databases">
        <title>Genomic-based taxomic classification of the family Erythrobacteraceae.</title>
        <authorList>
            <person name="Xu L."/>
        </authorList>
    </citation>
    <scope>NUCLEOTIDE SEQUENCE [LARGE SCALE GENOMIC DNA]</scope>
    <source>
        <strain evidence="3 4">KEMB 9005-328</strain>
    </source>
</reference>
<accession>A0A845AKU1</accession>
<sequence>MKLFSKIALGAAILGMPLAAYAGTQMHGPKPLVSKARAEQIAMARAPGGKIVDSEYEKEDGGWRWSFDIRQNGKIHEIGVDGKTGRIVENSWENPAAEANEPD</sequence>
<dbReference type="Proteomes" id="UP000439780">
    <property type="component" value="Unassembled WGS sequence"/>
</dbReference>
<dbReference type="Pfam" id="PF03413">
    <property type="entry name" value="PepSY"/>
    <property type="match status" value="1"/>
</dbReference>
<feature type="chain" id="PRO_5032510718" evidence="1">
    <location>
        <begin position="23"/>
        <end position="103"/>
    </location>
</feature>
<feature type="signal peptide" evidence="1">
    <location>
        <begin position="1"/>
        <end position="22"/>
    </location>
</feature>
<dbReference type="OrthoDB" id="5297827at2"/>
<protein>
    <submittedName>
        <fullName evidence="3">Peptidase M4</fullName>
    </submittedName>
</protein>
<organism evidence="3 4">
    <name type="scientific">Qipengyuania algicida</name>
    <dbReference type="NCBI Taxonomy" id="1836209"/>
    <lineage>
        <taxon>Bacteria</taxon>
        <taxon>Pseudomonadati</taxon>
        <taxon>Pseudomonadota</taxon>
        <taxon>Alphaproteobacteria</taxon>
        <taxon>Sphingomonadales</taxon>
        <taxon>Erythrobacteraceae</taxon>
        <taxon>Qipengyuania</taxon>
    </lineage>
</organism>
<comment type="caution">
    <text evidence="3">The sequence shown here is derived from an EMBL/GenBank/DDBJ whole genome shotgun (WGS) entry which is preliminary data.</text>
</comment>
<keyword evidence="1" id="KW-0732">Signal</keyword>
<proteinExistence type="predicted"/>